<name>A0A2J7NKH2_9NEOP</name>
<dbReference type="InParanoid" id="A0A2J7NKH2"/>
<gene>
    <name evidence="1" type="ORF">B7P43_G00038</name>
</gene>
<accession>A0A2J7NKH2</accession>
<evidence type="ECO:0008006" key="3">
    <source>
        <dbReference type="Google" id="ProtNLM"/>
    </source>
</evidence>
<organism evidence="1 2">
    <name type="scientific">Cryptotermes secundus</name>
    <dbReference type="NCBI Taxonomy" id="105785"/>
    <lineage>
        <taxon>Eukaryota</taxon>
        <taxon>Metazoa</taxon>
        <taxon>Ecdysozoa</taxon>
        <taxon>Arthropoda</taxon>
        <taxon>Hexapoda</taxon>
        <taxon>Insecta</taxon>
        <taxon>Pterygota</taxon>
        <taxon>Neoptera</taxon>
        <taxon>Polyneoptera</taxon>
        <taxon>Dictyoptera</taxon>
        <taxon>Blattodea</taxon>
        <taxon>Blattoidea</taxon>
        <taxon>Termitoidae</taxon>
        <taxon>Kalotermitidae</taxon>
        <taxon>Cryptotermitinae</taxon>
        <taxon>Cryptotermes</taxon>
    </lineage>
</organism>
<sequence>MNIHYTLNEVNDINPKLKFTIQRQTDYIMNFLDPTIINHNCTIDCSIFHKPTAADAIIHSASCHFIEHKPAAIRYLIDRVNTYTLSEENKTTNKYKLSKVYQLKCGKCPYIYTGQTGQPVKTQYKEHIREIKNNGENSKVALHIQNTRHICTNLEETLHVLHVQHKGGMMNMPESYHIYKANKQGITLNETLTEIYNPIFEIISKNRPNNNPSTTYNQVPSQPP</sequence>
<reference evidence="1 2" key="1">
    <citation type="submission" date="2017-12" db="EMBL/GenBank/DDBJ databases">
        <title>Hemimetabolous genomes reveal molecular basis of termite eusociality.</title>
        <authorList>
            <person name="Harrison M.C."/>
            <person name="Jongepier E."/>
            <person name="Robertson H.M."/>
            <person name="Arning N."/>
            <person name="Bitard-Feildel T."/>
            <person name="Chao H."/>
            <person name="Childers C.P."/>
            <person name="Dinh H."/>
            <person name="Doddapaneni H."/>
            <person name="Dugan S."/>
            <person name="Gowin J."/>
            <person name="Greiner C."/>
            <person name="Han Y."/>
            <person name="Hu H."/>
            <person name="Hughes D.S.T."/>
            <person name="Huylmans A.-K."/>
            <person name="Kemena C."/>
            <person name="Kremer L.P.M."/>
            <person name="Lee S.L."/>
            <person name="Lopez-Ezquerra A."/>
            <person name="Mallet L."/>
            <person name="Monroy-Kuhn J.M."/>
            <person name="Moser A."/>
            <person name="Murali S.C."/>
            <person name="Muzny D.M."/>
            <person name="Otani S."/>
            <person name="Piulachs M.-D."/>
            <person name="Poelchau M."/>
            <person name="Qu J."/>
            <person name="Schaub F."/>
            <person name="Wada-Katsumata A."/>
            <person name="Worley K.C."/>
            <person name="Xie Q."/>
            <person name="Ylla G."/>
            <person name="Poulsen M."/>
            <person name="Gibbs R.A."/>
            <person name="Schal C."/>
            <person name="Richards S."/>
            <person name="Belles X."/>
            <person name="Korb J."/>
            <person name="Bornberg-Bauer E."/>
        </authorList>
    </citation>
    <scope>NUCLEOTIDE SEQUENCE [LARGE SCALE GENOMIC DNA]</scope>
    <source>
        <tissue evidence="1">Whole body</tissue>
    </source>
</reference>
<protein>
    <recommendedName>
        <fullName evidence="3">GIY-YIG domain-containing protein</fullName>
    </recommendedName>
</protein>
<dbReference type="Proteomes" id="UP000235965">
    <property type="component" value="Unassembled WGS sequence"/>
</dbReference>
<proteinExistence type="predicted"/>
<dbReference type="AlphaFoldDB" id="A0A2J7NKH2"/>
<dbReference type="PANTHER" id="PTHR21301:SF10">
    <property type="entry name" value="REVERSE TRANSCRIPTASE DOMAIN-CONTAINING PROTEIN"/>
    <property type="match status" value="1"/>
</dbReference>
<keyword evidence="2" id="KW-1185">Reference proteome</keyword>
<evidence type="ECO:0000313" key="1">
    <source>
        <dbReference type="EMBL" id="PNE09471.1"/>
    </source>
</evidence>
<evidence type="ECO:0000313" key="2">
    <source>
        <dbReference type="Proteomes" id="UP000235965"/>
    </source>
</evidence>
<comment type="caution">
    <text evidence="1">The sequence shown here is derived from an EMBL/GenBank/DDBJ whole genome shotgun (WGS) entry which is preliminary data.</text>
</comment>
<dbReference type="PANTHER" id="PTHR21301">
    <property type="entry name" value="REVERSE TRANSCRIPTASE"/>
    <property type="match status" value="1"/>
</dbReference>
<dbReference type="EMBL" id="NEVH01053440">
    <property type="protein sequence ID" value="PNE09471.1"/>
    <property type="molecule type" value="Genomic_DNA"/>
</dbReference>